<sequence length="136" mass="15577">MNQLGINNNMLEAISLEENAWVRAVQLGEALGYTKPGKQINALYKRYQDEFTEDMTKLTKIHDDECKGHSASQNRQTRVFSRQGVYLMIMLARTPEAKLMREKMLDDLHSVVTRVPTTAKDLPAWAQEEIVEVPVK</sequence>
<dbReference type="InterPro" id="IPR003497">
    <property type="entry name" value="BRO_N_domain"/>
</dbReference>
<dbReference type="Proteomes" id="UP000199058">
    <property type="component" value="Unassembled WGS sequence"/>
</dbReference>
<dbReference type="AlphaFoldDB" id="A0A1I1E2A3"/>
<name>A0A1I1E2A3_9GAMM</name>
<dbReference type="STRING" id="1122252.SAMN05660443_0253"/>
<dbReference type="OrthoDB" id="5574448at2"/>
<proteinExistence type="predicted"/>
<dbReference type="RefSeq" id="WP_091958001.1">
    <property type="nucleotide sequence ID" value="NZ_FOLH01000001.1"/>
</dbReference>
<keyword evidence="3" id="KW-1185">Reference proteome</keyword>
<feature type="domain" description="Bro-N" evidence="1">
    <location>
        <begin position="10"/>
        <end position="110"/>
    </location>
</feature>
<evidence type="ECO:0000313" key="3">
    <source>
        <dbReference type="Proteomes" id="UP000199058"/>
    </source>
</evidence>
<protein>
    <submittedName>
        <fullName evidence="2">BRO family, N-terminal domain</fullName>
    </submittedName>
</protein>
<organism evidence="2 3">
    <name type="scientific">Marinospirillum celere</name>
    <dbReference type="NCBI Taxonomy" id="1122252"/>
    <lineage>
        <taxon>Bacteria</taxon>
        <taxon>Pseudomonadati</taxon>
        <taxon>Pseudomonadota</taxon>
        <taxon>Gammaproteobacteria</taxon>
        <taxon>Oceanospirillales</taxon>
        <taxon>Oceanospirillaceae</taxon>
        <taxon>Marinospirillum</taxon>
    </lineage>
</organism>
<reference evidence="2 3" key="1">
    <citation type="submission" date="2016-10" db="EMBL/GenBank/DDBJ databases">
        <authorList>
            <person name="de Groot N.N."/>
        </authorList>
    </citation>
    <scope>NUCLEOTIDE SEQUENCE [LARGE SCALE GENOMIC DNA]</scope>
    <source>
        <strain evidence="2 3">DSM 18438</strain>
    </source>
</reference>
<dbReference type="SMART" id="SM01040">
    <property type="entry name" value="Bro-N"/>
    <property type="match status" value="1"/>
</dbReference>
<evidence type="ECO:0000313" key="2">
    <source>
        <dbReference type="EMBL" id="SFB80796.1"/>
    </source>
</evidence>
<gene>
    <name evidence="2" type="ORF">SAMN05660443_0253</name>
</gene>
<dbReference type="Pfam" id="PF02498">
    <property type="entry name" value="Bro-N"/>
    <property type="match status" value="1"/>
</dbReference>
<accession>A0A1I1E2A3</accession>
<dbReference type="EMBL" id="FOLH01000001">
    <property type="protein sequence ID" value="SFB80796.1"/>
    <property type="molecule type" value="Genomic_DNA"/>
</dbReference>
<evidence type="ECO:0000259" key="1">
    <source>
        <dbReference type="SMART" id="SM01040"/>
    </source>
</evidence>